<sequence length="326" mass="35633">MSRYHGKMRHSFDSEGASIGASPPQSPPRHPLYFVQSPSRESQDGEKPSFHSTPTASPLHHAFSNHPADAVRSALKPGSRRVLPQPSARAPSTLQSSHKKPFKPWNAGTIVEEEEHLPSSSKKKGLSRWCMCLISFLICILFLTMGALIFWLVCKPHSPRLLVKVAKAAWTLDVLFSELEVVPGTDQGVPTGVLTLNCTIMLTLHNPSKYFGVHVGASEIDLFYSDLAVGSGEVSEFYQPKGSQKTFPVNVGAIKLPLYGAGPSLQSITDAGGGVPLHLGGVIQSRAYVFWKIIKPRFRNYITCDIIVNSSGMGFLKIMQKTCSYT</sequence>
<reference evidence="2" key="1">
    <citation type="journal article" date="2024" name="Proc. Natl. Acad. Sci. U.S.A.">
        <title>Extraordinary preservation of gene collinearity over three hundred million years revealed in homosporous lycophytes.</title>
        <authorList>
            <person name="Li C."/>
            <person name="Wickell D."/>
            <person name="Kuo L.Y."/>
            <person name="Chen X."/>
            <person name="Nie B."/>
            <person name="Liao X."/>
            <person name="Peng D."/>
            <person name="Ji J."/>
            <person name="Jenkins J."/>
            <person name="Williams M."/>
            <person name="Shu S."/>
            <person name="Plott C."/>
            <person name="Barry K."/>
            <person name="Rajasekar S."/>
            <person name="Grimwood J."/>
            <person name="Han X."/>
            <person name="Sun S."/>
            <person name="Hou Z."/>
            <person name="He W."/>
            <person name="Dai G."/>
            <person name="Sun C."/>
            <person name="Schmutz J."/>
            <person name="Leebens-Mack J.H."/>
            <person name="Li F.W."/>
            <person name="Wang L."/>
        </authorList>
    </citation>
    <scope>NUCLEOTIDE SEQUENCE [LARGE SCALE GENOMIC DNA]</scope>
    <source>
        <strain evidence="2">cv. PW_Plant_1</strain>
    </source>
</reference>
<comment type="caution">
    <text evidence="1">The sequence shown here is derived from an EMBL/GenBank/DDBJ whole genome shotgun (WGS) entry which is preliminary data.</text>
</comment>
<protein>
    <submittedName>
        <fullName evidence="1">Uncharacterized protein</fullName>
    </submittedName>
</protein>
<dbReference type="Proteomes" id="UP001162992">
    <property type="component" value="Chromosome 4"/>
</dbReference>
<keyword evidence="2" id="KW-1185">Reference proteome</keyword>
<evidence type="ECO:0000313" key="2">
    <source>
        <dbReference type="Proteomes" id="UP001162992"/>
    </source>
</evidence>
<accession>A0ACC2E2G2</accession>
<name>A0ACC2E2G2_DIPCM</name>
<evidence type="ECO:0000313" key="1">
    <source>
        <dbReference type="EMBL" id="KAJ7560649.1"/>
    </source>
</evidence>
<organism evidence="1 2">
    <name type="scientific">Diphasiastrum complanatum</name>
    <name type="common">Issler's clubmoss</name>
    <name type="synonym">Lycopodium complanatum</name>
    <dbReference type="NCBI Taxonomy" id="34168"/>
    <lineage>
        <taxon>Eukaryota</taxon>
        <taxon>Viridiplantae</taxon>
        <taxon>Streptophyta</taxon>
        <taxon>Embryophyta</taxon>
        <taxon>Tracheophyta</taxon>
        <taxon>Lycopodiopsida</taxon>
        <taxon>Lycopodiales</taxon>
        <taxon>Lycopodiaceae</taxon>
        <taxon>Lycopodioideae</taxon>
        <taxon>Diphasiastrum</taxon>
    </lineage>
</organism>
<dbReference type="EMBL" id="CM055095">
    <property type="protein sequence ID" value="KAJ7560649.1"/>
    <property type="molecule type" value="Genomic_DNA"/>
</dbReference>
<gene>
    <name evidence="1" type="ORF">O6H91_04G138800</name>
</gene>
<proteinExistence type="predicted"/>